<keyword evidence="9" id="KW-1185">Reference proteome</keyword>
<feature type="transmembrane region" description="Helical" evidence="6">
    <location>
        <begin position="447"/>
        <end position="471"/>
    </location>
</feature>
<sequence length="943" mass="99747">MFDTSEWITGNARLVIAVMLIASAVVAAGAPMVDRSTSLDQFQTDADEADALDYVDTNFSSGTTDTTSAQVIVRDDDVLDTETLVSMLEYERALQTNETVNETLVKNDPTQSVANLVATAAIRDSRAVELQTRERELARTETELADALDSLARNPNASVRLAFGAVDANTSVTLTEEDYTLFADAVEERRESIDGNATTDRTATAGAHNETRDRTGNVTEQTLADEYASLAEDRRELADLDPTLENQTEKLRSLNDSEVDTLVADVLGGDSNGSARALAFMPDYYEPGTTEINATLIVVTQETAGGSFAPGDAPDEIENAQAAMTDLAPNDDSMSVLVYGDGIVSTEITDSMIDSVLLVGPLAVAFVLLVLVVVYRDLLDILLGLLGIALVLVWTFGAMGWFEIAFSQPFIVVLVLLIGLSIDYGLHVVMRYREARGSSETPPSRAMAVALGSVGVALVYVTTTTVIGFLSNLTSPLAVFRELGVLSAIGIVATLLVFGLLVPALKIELDELLEGRGIDRVKPAVGTGGGPVNHLLDTGATLATKAPYVVIAVALLVSAAGAYGATDIDASFEQSDFLAEDPDDWLKDLPDPIAPGTYTAETAIDTLDRDFVRQDTTATILVRGDVTDPATLDRLDAARTNASDMSATETYADGEPAVTDPITVMDRVAANNESFNRTLSAADTDGDGIPDENVTAVYDELYRVASEEAADVVHREAGEYQAVRMVVTVDSGADGDVVRDQMEWIADDADGAGVSVIATGDVIVNQITADQLAETALLSLVVALSSVLVVLAVAYRVTEGSASLGVVTILPVAFTLTWVLGTMALLDIPFNIVTGMITGLTIGLGVDYSLHISERFNQELAEAETVAAALHETVTGTGGALLSSAVTTASGFAVLLVTILPFLQSFGLITALTIVFAFLASVFVLPSLLVVWTRFIKRGAGSD</sequence>
<dbReference type="PANTHER" id="PTHR33406:SF13">
    <property type="entry name" value="MEMBRANE PROTEIN YDFJ"/>
    <property type="match status" value="1"/>
</dbReference>
<feature type="transmembrane region" description="Helical" evidence="6">
    <location>
        <begin position="408"/>
        <end position="426"/>
    </location>
</feature>
<dbReference type="Gene3D" id="1.20.1640.10">
    <property type="entry name" value="Multidrug efflux transporter AcrB transmembrane domain"/>
    <property type="match status" value="2"/>
</dbReference>
<keyword evidence="3 6" id="KW-0812">Transmembrane</keyword>
<feature type="transmembrane region" description="Helical" evidence="6">
    <location>
        <begin position="802"/>
        <end position="826"/>
    </location>
</feature>
<feature type="transmembrane region" description="Helical" evidence="6">
    <location>
        <begin position="832"/>
        <end position="850"/>
    </location>
</feature>
<name>A0ABD5Y2K4_9EURY</name>
<feature type="domain" description="SSD" evidence="7">
    <location>
        <begin position="804"/>
        <end position="931"/>
    </location>
</feature>
<organism evidence="8 9">
    <name type="scientific">Halosimplex aquaticum</name>
    <dbReference type="NCBI Taxonomy" id="3026162"/>
    <lineage>
        <taxon>Archaea</taxon>
        <taxon>Methanobacteriati</taxon>
        <taxon>Methanobacteriota</taxon>
        <taxon>Stenosarchaea group</taxon>
        <taxon>Halobacteria</taxon>
        <taxon>Halobacteriales</taxon>
        <taxon>Haloarculaceae</taxon>
        <taxon>Halosimplex</taxon>
    </lineage>
</organism>
<proteinExistence type="predicted"/>
<dbReference type="InterPro" id="IPR000731">
    <property type="entry name" value="SSD"/>
</dbReference>
<dbReference type="InterPro" id="IPR004869">
    <property type="entry name" value="MMPL_dom"/>
</dbReference>
<feature type="transmembrane region" description="Helical" evidence="6">
    <location>
        <begin position="776"/>
        <end position="795"/>
    </location>
</feature>
<feature type="transmembrane region" description="Helical" evidence="6">
    <location>
        <begin position="12"/>
        <end position="33"/>
    </location>
</feature>
<feature type="domain" description="SSD" evidence="7">
    <location>
        <begin position="382"/>
        <end position="508"/>
    </location>
</feature>
<evidence type="ECO:0000313" key="8">
    <source>
        <dbReference type="EMBL" id="MFC7139901.1"/>
    </source>
</evidence>
<dbReference type="Proteomes" id="UP001596432">
    <property type="component" value="Unassembled WGS sequence"/>
</dbReference>
<dbReference type="RefSeq" id="WP_274325468.1">
    <property type="nucleotide sequence ID" value="NZ_CP118158.1"/>
</dbReference>
<dbReference type="EMBL" id="JBHTAS010000001">
    <property type="protein sequence ID" value="MFC7139901.1"/>
    <property type="molecule type" value="Genomic_DNA"/>
</dbReference>
<dbReference type="Pfam" id="PF03176">
    <property type="entry name" value="MMPL"/>
    <property type="match status" value="2"/>
</dbReference>
<protein>
    <submittedName>
        <fullName evidence="8">RND family transporter</fullName>
    </submittedName>
</protein>
<feature type="transmembrane region" description="Helical" evidence="6">
    <location>
        <begin position="880"/>
        <end position="903"/>
    </location>
</feature>
<evidence type="ECO:0000313" key="9">
    <source>
        <dbReference type="Proteomes" id="UP001596432"/>
    </source>
</evidence>
<feature type="transmembrane region" description="Helical" evidence="6">
    <location>
        <begin position="483"/>
        <end position="505"/>
    </location>
</feature>
<evidence type="ECO:0000256" key="4">
    <source>
        <dbReference type="ARBA" id="ARBA00022989"/>
    </source>
</evidence>
<dbReference type="PROSITE" id="PS50156">
    <property type="entry name" value="SSD"/>
    <property type="match status" value="2"/>
</dbReference>
<evidence type="ECO:0000256" key="1">
    <source>
        <dbReference type="ARBA" id="ARBA00004651"/>
    </source>
</evidence>
<accession>A0ABD5Y2K4</accession>
<keyword evidence="5 6" id="KW-0472">Membrane</keyword>
<dbReference type="PANTHER" id="PTHR33406">
    <property type="entry name" value="MEMBRANE PROTEIN MJ1562-RELATED"/>
    <property type="match status" value="1"/>
</dbReference>
<gene>
    <name evidence="8" type="ORF">ACFQMA_08635</name>
</gene>
<evidence type="ECO:0000256" key="6">
    <source>
        <dbReference type="SAM" id="Phobius"/>
    </source>
</evidence>
<dbReference type="SUPFAM" id="SSF82866">
    <property type="entry name" value="Multidrug efflux transporter AcrB transmembrane domain"/>
    <property type="match status" value="2"/>
</dbReference>
<keyword evidence="2" id="KW-1003">Cell membrane</keyword>
<evidence type="ECO:0000259" key="7">
    <source>
        <dbReference type="PROSITE" id="PS50156"/>
    </source>
</evidence>
<evidence type="ECO:0000256" key="5">
    <source>
        <dbReference type="ARBA" id="ARBA00023136"/>
    </source>
</evidence>
<keyword evidence="4 6" id="KW-1133">Transmembrane helix</keyword>
<feature type="transmembrane region" description="Helical" evidence="6">
    <location>
        <begin position="382"/>
        <end position="402"/>
    </location>
</feature>
<feature type="transmembrane region" description="Helical" evidence="6">
    <location>
        <begin position="909"/>
        <end position="932"/>
    </location>
</feature>
<dbReference type="InterPro" id="IPR050545">
    <property type="entry name" value="Mycobact_MmpL"/>
</dbReference>
<evidence type="ECO:0000256" key="2">
    <source>
        <dbReference type="ARBA" id="ARBA00022475"/>
    </source>
</evidence>
<comment type="subcellular location">
    <subcellularLocation>
        <location evidence="1">Cell membrane</location>
        <topology evidence="1">Multi-pass membrane protein</topology>
    </subcellularLocation>
</comment>
<dbReference type="GeneID" id="78820168"/>
<evidence type="ECO:0000256" key="3">
    <source>
        <dbReference type="ARBA" id="ARBA00022692"/>
    </source>
</evidence>
<reference evidence="8 9" key="1">
    <citation type="journal article" date="2019" name="Int. J. Syst. Evol. Microbiol.">
        <title>The Global Catalogue of Microorganisms (GCM) 10K type strain sequencing project: providing services to taxonomists for standard genome sequencing and annotation.</title>
        <authorList>
            <consortium name="The Broad Institute Genomics Platform"/>
            <consortium name="The Broad Institute Genome Sequencing Center for Infectious Disease"/>
            <person name="Wu L."/>
            <person name="Ma J."/>
        </authorList>
    </citation>
    <scope>NUCLEOTIDE SEQUENCE [LARGE SCALE GENOMIC DNA]</scope>
    <source>
        <strain evidence="8 9">XZYJT29</strain>
    </source>
</reference>
<comment type="caution">
    <text evidence="8">The sequence shown here is derived from an EMBL/GenBank/DDBJ whole genome shotgun (WGS) entry which is preliminary data.</text>
</comment>
<feature type="transmembrane region" description="Helical" evidence="6">
    <location>
        <begin position="356"/>
        <end position="375"/>
    </location>
</feature>
<dbReference type="GO" id="GO:0005886">
    <property type="term" value="C:plasma membrane"/>
    <property type="evidence" value="ECO:0007669"/>
    <property type="project" value="UniProtKB-SubCell"/>
</dbReference>
<feature type="transmembrane region" description="Helical" evidence="6">
    <location>
        <begin position="546"/>
        <end position="565"/>
    </location>
</feature>
<dbReference type="AlphaFoldDB" id="A0ABD5Y2K4"/>